<keyword evidence="2" id="KW-1185">Reference proteome</keyword>
<organism evidence="1 2">
    <name type="scientific">Breznakibacter xylanolyticus</name>
    <dbReference type="NCBI Taxonomy" id="990"/>
    <lineage>
        <taxon>Bacteria</taxon>
        <taxon>Pseudomonadati</taxon>
        <taxon>Bacteroidota</taxon>
        <taxon>Bacteroidia</taxon>
        <taxon>Marinilabiliales</taxon>
        <taxon>Marinilabiliaceae</taxon>
        <taxon>Breznakibacter</taxon>
    </lineage>
</organism>
<accession>A0A2W7NGH3</accession>
<sequence>MLLMMMSQPLAAQTPVASFSMWIEQDGQTMPLSKGVVTLRKAPFEVVMALSRPMAVHLSASLLPKTLQTAAKGWALSRLPGFENRGMAEVMFNPDNQLLICDDSSSYWFFTDKQTHRFNRVTRSGKKLICRRTVTQLVDIDEQVTLPVSDINCPIYLVAVHTRPDDVTEVHRQWLTIEWK</sequence>
<gene>
    <name evidence="1" type="ORF">LX69_02951</name>
</gene>
<proteinExistence type="predicted"/>
<evidence type="ECO:0000313" key="2">
    <source>
        <dbReference type="Proteomes" id="UP000249239"/>
    </source>
</evidence>
<reference evidence="1 2" key="1">
    <citation type="submission" date="2018-06" db="EMBL/GenBank/DDBJ databases">
        <title>Genomic Encyclopedia of Archaeal and Bacterial Type Strains, Phase II (KMG-II): from individual species to whole genera.</title>
        <authorList>
            <person name="Goeker M."/>
        </authorList>
    </citation>
    <scope>NUCLEOTIDE SEQUENCE [LARGE SCALE GENOMIC DNA]</scope>
    <source>
        <strain evidence="1 2">DSM 6779</strain>
    </source>
</reference>
<dbReference type="EMBL" id="QKZK01000033">
    <property type="protein sequence ID" value="PZX12226.1"/>
    <property type="molecule type" value="Genomic_DNA"/>
</dbReference>
<dbReference type="AlphaFoldDB" id="A0A2W7NGH3"/>
<evidence type="ECO:0000313" key="1">
    <source>
        <dbReference type="EMBL" id="PZX12226.1"/>
    </source>
</evidence>
<dbReference type="Proteomes" id="UP000249239">
    <property type="component" value="Unassembled WGS sequence"/>
</dbReference>
<name>A0A2W7NGH3_9BACT</name>
<protein>
    <submittedName>
        <fullName evidence="1">Uncharacterized protein</fullName>
    </submittedName>
</protein>
<comment type="caution">
    <text evidence="1">The sequence shown here is derived from an EMBL/GenBank/DDBJ whole genome shotgun (WGS) entry which is preliminary data.</text>
</comment>